<feature type="transmembrane region" description="Helical" evidence="1">
    <location>
        <begin position="26"/>
        <end position="44"/>
    </location>
</feature>
<gene>
    <name evidence="2" type="ORF">RGF97_18625</name>
</gene>
<dbReference type="EMBL" id="CP133762">
    <property type="protein sequence ID" value="WMX46455.1"/>
    <property type="molecule type" value="Genomic_DNA"/>
</dbReference>
<evidence type="ECO:0000313" key="3">
    <source>
        <dbReference type="Proteomes" id="UP001250858"/>
    </source>
</evidence>
<name>A0ABY9S037_9ACTN</name>
<proteinExistence type="predicted"/>
<evidence type="ECO:0008006" key="4">
    <source>
        <dbReference type="Google" id="ProtNLM"/>
    </source>
</evidence>
<sequence>MLSLLALVGALAVIQRMRTVGVDGDGLGVLAVVLVFIPIVRRILGSRIVMEGSTITVVNPLVTYTIPVSFARYAATGRDGTLTIFLQEGDGIRSIGFAGSVLDGLIGSAALSVEKVDGRIRSRNKGKKGSQGKVLSKRVTVSPIADIVLLVALALGVAAVVIGN</sequence>
<reference evidence="2 3" key="1">
    <citation type="submission" date="2023-09" db="EMBL/GenBank/DDBJ databases">
        <title>Complete genome of Streptomyces roseicoloratus T14.</title>
        <authorList>
            <person name="Bashizi T."/>
            <person name="Kim M.-J."/>
            <person name="Lee G."/>
            <person name="Tagele S.B."/>
            <person name="Shin J.-H."/>
        </authorList>
    </citation>
    <scope>NUCLEOTIDE SEQUENCE [LARGE SCALE GENOMIC DNA]</scope>
    <source>
        <strain evidence="2 3">T14</strain>
    </source>
</reference>
<keyword evidence="1" id="KW-1133">Transmembrane helix</keyword>
<keyword evidence="1" id="KW-0472">Membrane</keyword>
<dbReference type="Proteomes" id="UP001250858">
    <property type="component" value="Chromosome"/>
</dbReference>
<evidence type="ECO:0000256" key="1">
    <source>
        <dbReference type="SAM" id="Phobius"/>
    </source>
</evidence>
<evidence type="ECO:0000313" key="2">
    <source>
        <dbReference type="EMBL" id="WMX46455.1"/>
    </source>
</evidence>
<dbReference type="RefSeq" id="WP_128984455.1">
    <property type="nucleotide sequence ID" value="NZ_CP133762.1"/>
</dbReference>
<organism evidence="2 3">
    <name type="scientific">Streptomyces roseicoloratus</name>
    <dbReference type="NCBI Taxonomy" id="2508722"/>
    <lineage>
        <taxon>Bacteria</taxon>
        <taxon>Bacillati</taxon>
        <taxon>Actinomycetota</taxon>
        <taxon>Actinomycetes</taxon>
        <taxon>Kitasatosporales</taxon>
        <taxon>Streptomycetaceae</taxon>
        <taxon>Streptomyces</taxon>
    </lineage>
</organism>
<feature type="transmembrane region" description="Helical" evidence="1">
    <location>
        <begin position="143"/>
        <end position="162"/>
    </location>
</feature>
<accession>A0ABY9S037</accession>
<keyword evidence="3" id="KW-1185">Reference proteome</keyword>
<protein>
    <recommendedName>
        <fullName evidence="4">Integral membrane protein</fullName>
    </recommendedName>
</protein>
<keyword evidence="1" id="KW-0812">Transmembrane</keyword>